<feature type="region of interest" description="Disordered" evidence="7">
    <location>
        <begin position="184"/>
        <end position="204"/>
    </location>
</feature>
<dbReference type="OrthoDB" id="1877293at2759"/>
<feature type="chain" id="PRO_5038801179" evidence="9">
    <location>
        <begin position="30"/>
        <end position="204"/>
    </location>
</feature>
<feature type="signal peptide" evidence="9">
    <location>
        <begin position="1"/>
        <end position="29"/>
    </location>
</feature>
<proteinExistence type="inferred from homology"/>
<evidence type="ECO:0000313" key="10">
    <source>
        <dbReference type="EMBL" id="KAJ0989808.1"/>
    </source>
</evidence>
<dbReference type="EMBL" id="JAGGNH010000001">
    <property type="protein sequence ID" value="KAJ0989808.1"/>
    <property type="molecule type" value="Genomic_DNA"/>
</dbReference>
<evidence type="ECO:0000256" key="2">
    <source>
        <dbReference type="ARBA" id="ARBA00022692"/>
    </source>
</evidence>
<accession>A0A9D5HVH3</accession>
<keyword evidence="3 9" id="KW-0732">Signal</keyword>
<evidence type="ECO:0000256" key="9">
    <source>
        <dbReference type="SAM" id="SignalP"/>
    </source>
</evidence>
<keyword evidence="4 8" id="KW-1133">Transmembrane helix</keyword>
<evidence type="ECO:0000256" key="5">
    <source>
        <dbReference type="ARBA" id="ARBA00023136"/>
    </source>
</evidence>
<comment type="similarity">
    <text evidence="6">Belongs to the DESIGUAL family.</text>
</comment>
<evidence type="ECO:0000256" key="4">
    <source>
        <dbReference type="ARBA" id="ARBA00022989"/>
    </source>
</evidence>
<dbReference type="AlphaFoldDB" id="A0A9D5HVH3"/>
<dbReference type="Pfam" id="PF06749">
    <property type="entry name" value="DUF1218"/>
    <property type="match status" value="1"/>
</dbReference>
<organism evidence="10 11">
    <name type="scientific">Dioscorea zingiberensis</name>
    <dbReference type="NCBI Taxonomy" id="325984"/>
    <lineage>
        <taxon>Eukaryota</taxon>
        <taxon>Viridiplantae</taxon>
        <taxon>Streptophyta</taxon>
        <taxon>Embryophyta</taxon>
        <taxon>Tracheophyta</taxon>
        <taxon>Spermatophyta</taxon>
        <taxon>Magnoliopsida</taxon>
        <taxon>Liliopsida</taxon>
        <taxon>Dioscoreales</taxon>
        <taxon>Dioscoreaceae</taxon>
        <taxon>Dioscorea</taxon>
    </lineage>
</organism>
<feature type="transmembrane region" description="Helical" evidence="8">
    <location>
        <begin position="102"/>
        <end position="124"/>
    </location>
</feature>
<dbReference type="InterPro" id="IPR052222">
    <property type="entry name" value="DESIGUAL"/>
</dbReference>
<protein>
    <submittedName>
        <fullName evidence="10">Uncharacterized protein</fullName>
    </submittedName>
</protein>
<dbReference type="Proteomes" id="UP001085076">
    <property type="component" value="Miscellaneous, Linkage group lg01"/>
</dbReference>
<evidence type="ECO:0000313" key="11">
    <source>
        <dbReference type="Proteomes" id="UP001085076"/>
    </source>
</evidence>
<dbReference type="PANTHER" id="PTHR31769">
    <property type="entry name" value="OS07G0462200 PROTEIN-RELATED"/>
    <property type="match status" value="1"/>
</dbReference>
<feature type="transmembrane region" description="Helical" evidence="8">
    <location>
        <begin position="53"/>
        <end position="81"/>
    </location>
</feature>
<keyword evidence="11" id="KW-1185">Reference proteome</keyword>
<comment type="caution">
    <text evidence="10">The sequence shown here is derived from an EMBL/GenBank/DDBJ whole genome shotgun (WGS) entry which is preliminary data.</text>
</comment>
<evidence type="ECO:0000256" key="1">
    <source>
        <dbReference type="ARBA" id="ARBA00004127"/>
    </source>
</evidence>
<sequence length="204" mass="21191">MEKSDHGRMSLVFLIVILLGSAAFSCCIAAEFKKAKAKEMKVDGNLCAMAQSPAFGLGITALVCLSITQVVGTSLAAMRIWSRNNKSAAAAAAAAGKMNCKMVAITLLILSWLSFGLAAVLVGASSSMNRRQGYGKGWLDGKCYVVKDGVYIGAGVLVLATTVCVLGLMRVSRRRSVVVHHLQRAGPGGGGGGPHVHNEDKVGA</sequence>
<evidence type="ECO:0000256" key="7">
    <source>
        <dbReference type="SAM" id="MobiDB-lite"/>
    </source>
</evidence>
<evidence type="ECO:0000256" key="8">
    <source>
        <dbReference type="SAM" id="Phobius"/>
    </source>
</evidence>
<dbReference type="PROSITE" id="PS51257">
    <property type="entry name" value="PROKAR_LIPOPROTEIN"/>
    <property type="match status" value="1"/>
</dbReference>
<name>A0A9D5HVH3_9LILI</name>
<gene>
    <name evidence="10" type="ORF">J5N97_008164</name>
</gene>
<keyword evidence="2 8" id="KW-0812">Transmembrane</keyword>
<reference evidence="10" key="1">
    <citation type="submission" date="2021-03" db="EMBL/GenBank/DDBJ databases">
        <authorList>
            <person name="Li Z."/>
            <person name="Yang C."/>
        </authorList>
    </citation>
    <scope>NUCLEOTIDE SEQUENCE</scope>
    <source>
        <strain evidence="10">Dzin_1.0</strain>
        <tissue evidence="10">Leaf</tissue>
    </source>
</reference>
<keyword evidence="5 8" id="KW-0472">Membrane</keyword>
<evidence type="ECO:0000256" key="3">
    <source>
        <dbReference type="ARBA" id="ARBA00022729"/>
    </source>
</evidence>
<reference evidence="10" key="2">
    <citation type="journal article" date="2022" name="Hortic Res">
        <title>The genome of Dioscorea zingiberensis sheds light on the biosynthesis, origin and evolution of the medicinally important diosgenin saponins.</title>
        <authorList>
            <person name="Li Y."/>
            <person name="Tan C."/>
            <person name="Li Z."/>
            <person name="Guo J."/>
            <person name="Li S."/>
            <person name="Chen X."/>
            <person name="Wang C."/>
            <person name="Dai X."/>
            <person name="Yang H."/>
            <person name="Song W."/>
            <person name="Hou L."/>
            <person name="Xu J."/>
            <person name="Tong Z."/>
            <person name="Xu A."/>
            <person name="Yuan X."/>
            <person name="Wang W."/>
            <person name="Yang Q."/>
            <person name="Chen L."/>
            <person name="Sun Z."/>
            <person name="Wang K."/>
            <person name="Pan B."/>
            <person name="Chen J."/>
            <person name="Bao Y."/>
            <person name="Liu F."/>
            <person name="Qi X."/>
            <person name="Gang D.R."/>
            <person name="Wen J."/>
            <person name="Li J."/>
        </authorList>
    </citation>
    <scope>NUCLEOTIDE SEQUENCE</scope>
    <source>
        <strain evidence="10">Dzin_1.0</strain>
    </source>
</reference>
<feature type="transmembrane region" description="Helical" evidence="8">
    <location>
        <begin position="149"/>
        <end position="169"/>
    </location>
</feature>
<evidence type="ECO:0000256" key="6">
    <source>
        <dbReference type="ARBA" id="ARBA00029467"/>
    </source>
</evidence>
<comment type="subcellular location">
    <subcellularLocation>
        <location evidence="1">Endomembrane system</location>
        <topology evidence="1">Multi-pass membrane protein</topology>
    </subcellularLocation>
</comment>
<dbReference type="GO" id="GO:0012505">
    <property type="term" value="C:endomembrane system"/>
    <property type="evidence" value="ECO:0007669"/>
    <property type="project" value="UniProtKB-SubCell"/>
</dbReference>
<dbReference type="InterPro" id="IPR009606">
    <property type="entry name" value="DEAL/Modifying_wall_lignin1/2"/>
</dbReference>